<evidence type="ECO:0000256" key="4">
    <source>
        <dbReference type="ARBA" id="ARBA00022723"/>
    </source>
</evidence>
<dbReference type="InterPro" id="IPR024079">
    <property type="entry name" value="MetalloPept_cat_dom_sf"/>
</dbReference>
<gene>
    <name evidence="12" type="ORF">BLA29_009923</name>
</gene>
<dbReference type="InterPro" id="IPR001506">
    <property type="entry name" value="Peptidase_M12A"/>
</dbReference>
<keyword evidence="13" id="KW-1185">Reference proteome</keyword>
<dbReference type="PANTHER" id="PTHR46908">
    <property type="entry name" value="CUBILIN-LIKE PROTEIN"/>
    <property type="match status" value="1"/>
</dbReference>
<dbReference type="PROSITE" id="PS01180">
    <property type="entry name" value="CUB"/>
    <property type="match status" value="1"/>
</dbReference>
<dbReference type="Pfam" id="PF00431">
    <property type="entry name" value="CUB"/>
    <property type="match status" value="1"/>
</dbReference>
<dbReference type="Proteomes" id="UP000194236">
    <property type="component" value="Unassembled WGS sequence"/>
</dbReference>
<evidence type="ECO:0008006" key="14">
    <source>
        <dbReference type="Google" id="ProtNLM"/>
    </source>
</evidence>
<organism evidence="12 13">
    <name type="scientific">Euroglyphus maynei</name>
    <name type="common">Mayne's house dust mite</name>
    <dbReference type="NCBI Taxonomy" id="6958"/>
    <lineage>
        <taxon>Eukaryota</taxon>
        <taxon>Metazoa</taxon>
        <taxon>Ecdysozoa</taxon>
        <taxon>Arthropoda</taxon>
        <taxon>Chelicerata</taxon>
        <taxon>Arachnida</taxon>
        <taxon>Acari</taxon>
        <taxon>Acariformes</taxon>
        <taxon>Sarcoptiformes</taxon>
        <taxon>Astigmata</taxon>
        <taxon>Psoroptidia</taxon>
        <taxon>Analgoidea</taxon>
        <taxon>Pyroglyphidae</taxon>
        <taxon>Pyroglyphinae</taxon>
        <taxon>Euroglyphus</taxon>
    </lineage>
</organism>
<evidence type="ECO:0000256" key="7">
    <source>
        <dbReference type="ARBA" id="ARBA00023049"/>
    </source>
</evidence>
<keyword evidence="5" id="KW-0378">Hydrolase</keyword>
<protein>
    <recommendedName>
        <fullName evidence="14">CUB domain-containing protein</fullName>
    </recommendedName>
</protein>
<name>A0A1Y3ATL8_EURMA</name>
<dbReference type="InterPro" id="IPR000859">
    <property type="entry name" value="CUB_dom"/>
</dbReference>
<dbReference type="OrthoDB" id="9067804at2759"/>
<dbReference type="Pfam" id="PF01400">
    <property type="entry name" value="Astacin"/>
    <property type="match status" value="1"/>
</dbReference>
<comment type="caution">
    <text evidence="12">The sequence shown here is derived from an EMBL/GenBank/DDBJ whole genome shotgun (WGS) entry which is preliminary data.</text>
</comment>
<dbReference type="FunFam" id="2.60.120.290:FF:000005">
    <property type="entry name" value="Procollagen C-endopeptidase enhancer 1"/>
    <property type="match status" value="1"/>
</dbReference>
<evidence type="ECO:0000256" key="1">
    <source>
        <dbReference type="ARBA" id="ARBA00001947"/>
    </source>
</evidence>
<keyword evidence="7" id="KW-0482">Metalloprotease</keyword>
<dbReference type="AlphaFoldDB" id="A0A1Y3ATL8"/>
<evidence type="ECO:0000256" key="9">
    <source>
        <dbReference type="PROSITE-ProRule" id="PRU00059"/>
    </source>
</evidence>
<dbReference type="PANTHER" id="PTHR46908:SF4">
    <property type="entry name" value="TUMOR NECROSIS FACTOR-INDUCIBLE GENE 6 PROTEIN"/>
    <property type="match status" value="1"/>
</dbReference>
<keyword evidence="2" id="KW-0245">EGF-like domain</keyword>
<evidence type="ECO:0000259" key="10">
    <source>
        <dbReference type="PROSITE" id="PS01180"/>
    </source>
</evidence>
<dbReference type="GO" id="GO:0004222">
    <property type="term" value="F:metalloendopeptidase activity"/>
    <property type="evidence" value="ECO:0007669"/>
    <property type="project" value="InterPro"/>
</dbReference>
<dbReference type="InterPro" id="IPR052129">
    <property type="entry name" value="Spermadhesin-Link_domain"/>
</dbReference>
<evidence type="ECO:0000259" key="11">
    <source>
        <dbReference type="PROSITE" id="PS51864"/>
    </source>
</evidence>
<dbReference type="Gene3D" id="3.40.390.10">
    <property type="entry name" value="Collagenase (Catalytic Domain)"/>
    <property type="match status" value="1"/>
</dbReference>
<keyword evidence="4" id="KW-0479">Metal-binding</keyword>
<feature type="domain" description="Peptidase M12A" evidence="11">
    <location>
        <begin position="1"/>
        <end position="56"/>
    </location>
</feature>
<dbReference type="GO" id="GO:0006508">
    <property type="term" value="P:proteolysis"/>
    <property type="evidence" value="ECO:0007669"/>
    <property type="project" value="UniProtKB-KW"/>
</dbReference>
<dbReference type="CDD" id="cd00041">
    <property type="entry name" value="CUB"/>
    <property type="match status" value="1"/>
</dbReference>
<dbReference type="SUPFAM" id="SSF49854">
    <property type="entry name" value="Spermadhesin, CUB domain"/>
    <property type="match status" value="1"/>
</dbReference>
<sequence>MHYSRNTFSKSINLDTISPKLSAIPDMDPANRPEIGQRLRLSQGDIAQTKLLYRCPSKKKLNDFLLKIYYFFPSSLPKECGHTIQDETGQILSPNYPQSSPPPEGEYCEWRITATHGEKIILKIIDIDIYETNKCENGYIEIRDGYWFKSPLIGKYCGQGDLTTSIQSEGHRMLITYMVTPNQHNHRGFNATYEGLFVFIICSSL</sequence>
<dbReference type="EMBL" id="MUJZ01062297">
    <property type="protein sequence ID" value="OTF71168.1"/>
    <property type="molecule type" value="Genomic_DNA"/>
</dbReference>
<keyword evidence="3" id="KW-0645">Protease</keyword>
<dbReference type="InterPro" id="IPR035914">
    <property type="entry name" value="Sperma_CUB_dom_sf"/>
</dbReference>
<accession>A0A1Y3ATL8</accession>
<evidence type="ECO:0000313" key="12">
    <source>
        <dbReference type="EMBL" id="OTF71168.1"/>
    </source>
</evidence>
<comment type="caution">
    <text evidence="9">Lacks conserved residue(s) required for the propagation of feature annotation.</text>
</comment>
<dbReference type="PROSITE" id="PS51864">
    <property type="entry name" value="ASTACIN"/>
    <property type="match status" value="1"/>
</dbReference>
<evidence type="ECO:0000256" key="5">
    <source>
        <dbReference type="ARBA" id="ARBA00022801"/>
    </source>
</evidence>
<evidence type="ECO:0000256" key="3">
    <source>
        <dbReference type="ARBA" id="ARBA00022670"/>
    </source>
</evidence>
<feature type="domain" description="CUB" evidence="10">
    <location>
        <begin position="80"/>
        <end position="196"/>
    </location>
</feature>
<dbReference type="Gene3D" id="2.60.120.290">
    <property type="entry name" value="Spermadhesin, CUB domain"/>
    <property type="match status" value="1"/>
</dbReference>
<keyword evidence="6" id="KW-0862">Zinc</keyword>
<keyword evidence="8" id="KW-1015">Disulfide bond</keyword>
<reference evidence="12 13" key="1">
    <citation type="submission" date="2017-03" db="EMBL/GenBank/DDBJ databases">
        <title>Genome Survey of Euroglyphus maynei.</title>
        <authorList>
            <person name="Arlian L.G."/>
            <person name="Morgan M.S."/>
            <person name="Rider S.D."/>
        </authorList>
    </citation>
    <scope>NUCLEOTIDE SEQUENCE [LARGE SCALE GENOMIC DNA]</scope>
    <source>
        <strain evidence="12">Arlian Lab</strain>
        <tissue evidence="12">Whole body</tissue>
    </source>
</reference>
<dbReference type="SMART" id="SM00042">
    <property type="entry name" value="CUB"/>
    <property type="match status" value="1"/>
</dbReference>
<evidence type="ECO:0000256" key="8">
    <source>
        <dbReference type="ARBA" id="ARBA00023157"/>
    </source>
</evidence>
<evidence type="ECO:0000313" key="13">
    <source>
        <dbReference type="Proteomes" id="UP000194236"/>
    </source>
</evidence>
<evidence type="ECO:0000256" key="2">
    <source>
        <dbReference type="ARBA" id="ARBA00022536"/>
    </source>
</evidence>
<proteinExistence type="predicted"/>
<dbReference type="GO" id="GO:0046872">
    <property type="term" value="F:metal ion binding"/>
    <property type="evidence" value="ECO:0007669"/>
    <property type="project" value="UniProtKB-KW"/>
</dbReference>
<comment type="cofactor">
    <cofactor evidence="1">
        <name>Zn(2+)</name>
        <dbReference type="ChEBI" id="CHEBI:29105"/>
    </cofactor>
</comment>
<evidence type="ECO:0000256" key="6">
    <source>
        <dbReference type="ARBA" id="ARBA00022833"/>
    </source>
</evidence>